<dbReference type="SUPFAM" id="SSF51445">
    <property type="entry name" value="(Trans)glycosidases"/>
    <property type="match status" value="1"/>
</dbReference>
<dbReference type="InterPro" id="IPR025705">
    <property type="entry name" value="Beta_hexosaminidase_sua/sub"/>
</dbReference>
<dbReference type="Gene3D" id="3.20.20.80">
    <property type="entry name" value="Glycosidases"/>
    <property type="match status" value="1"/>
</dbReference>
<dbReference type="Pfam" id="PF02838">
    <property type="entry name" value="Glyco_hydro_20b"/>
    <property type="match status" value="1"/>
</dbReference>
<evidence type="ECO:0000313" key="9">
    <source>
        <dbReference type="Proteomes" id="UP001496674"/>
    </source>
</evidence>
<name>A0ABN6Z0C4_9BACE</name>
<keyword evidence="9" id="KW-1185">Reference proteome</keyword>
<feature type="domain" description="Beta-hexosaminidase bacterial type N-terminal" evidence="7">
    <location>
        <begin position="14"/>
        <end position="127"/>
    </location>
</feature>
<evidence type="ECO:0000259" key="7">
    <source>
        <dbReference type="Pfam" id="PF02838"/>
    </source>
</evidence>
<dbReference type="InterPro" id="IPR017853">
    <property type="entry name" value="GH"/>
</dbReference>
<proteinExistence type="inferred from homology"/>
<dbReference type="SUPFAM" id="SSF55545">
    <property type="entry name" value="beta-N-acetylhexosaminidase-like domain"/>
    <property type="match status" value="1"/>
</dbReference>
<reference evidence="8 9" key="1">
    <citation type="submission" date="2023-04" db="EMBL/GenBank/DDBJ databases">
        <title>Draft genome sequence of acteroides sedimenti strain YN3PY1.</title>
        <authorList>
            <person name="Yoshida N."/>
        </authorList>
    </citation>
    <scope>NUCLEOTIDE SEQUENCE [LARGE SCALE GENOMIC DNA]</scope>
    <source>
        <strain evidence="8 9">YN3PY1</strain>
    </source>
</reference>
<accession>A0ABN6Z0C4</accession>
<keyword evidence="4" id="KW-0378">Hydrolase</keyword>
<sequence length="514" mass="59236">MAVMAFVAVMAQQPLFPTPASYKSMKSEFGIGSKTLIGGNQKYAAKLASELSLQLKEFFTPTARPNTITLLLNKELGMPEEGYQLTVNADSIILKASSESGLYHGKEALMQLARFGKGKVKCCRIDDSPRYEWRGFMLDESRHFFGKEKVKQLLNIMASLRLNVFHWHLTDEPGWRIEIKKYPKLTQIGAVGNWHDPLAAPTFYTQKEIKEIVAYAAERHIMIIPEFDMPGHATAACRAYPELSGGGEGRWQHFTFHPCKEETYQFISDVLDEIIQLFPSPYVHLGGDEVHFGNQSWFTDPEIQRFIQEKNLVNETGLEHYFIRRAADLLASKGKTMIGWDEIVDAGISPDKAVVMWWRHDQRSQLLKALERGYRVILTPRRPLYGDFIQDGAHKTGRQWDGYNPIEDIYLFPEPVSHLFKGYEKQIMGMQISLWTERVADEKRLDFMTFPRLTAMAESAWTPALRKDFSLFMQRLPYFLRYLDSLGIYYYNPFDRNYHAEPNAPEKEDVLQNG</sequence>
<dbReference type="PANTHER" id="PTHR22600">
    <property type="entry name" value="BETA-HEXOSAMINIDASE"/>
    <property type="match status" value="1"/>
</dbReference>
<evidence type="ECO:0000256" key="5">
    <source>
        <dbReference type="ARBA" id="ARBA00023295"/>
    </source>
</evidence>
<dbReference type="EMBL" id="AP028055">
    <property type="protein sequence ID" value="BEG98037.1"/>
    <property type="molecule type" value="Genomic_DNA"/>
</dbReference>
<dbReference type="InterPro" id="IPR015883">
    <property type="entry name" value="Glyco_hydro_20_cat"/>
</dbReference>
<dbReference type="Gene3D" id="3.30.379.10">
    <property type="entry name" value="Chitobiase/beta-hexosaminidase domain 2-like"/>
    <property type="match status" value="1"/>
</dbReference>
<evidence type="ECO:0000256" key="3">
    <source>
        <dbReference type="ARBA" id="ARBA00012663"/>
    </source>
</evidence>
<gene>
    <name evidence="8" type="ORF">BSYN_03020</name>
</gene>
<dbReference type="PANTHER" id="PTHR22600:SF57">
    <property type="entry name" value="BETA-N-ACETYLHEXOSAMINIDASE"/>
    <property type="match status" value="1"/>
</dbReference>
<dbReference type="InterPro" id="IPR015882">
    <property type="entry name" value="HEX_bac_N"/>
</dbReference>
<organism evidence="8 9">
    <name type="scientific">Bacteroides sedimenti</name>
    <dbReference type="NCBI Taxonomy" id="2136147"/>
    <lineage>
        <taxon>Bacteria</taxon>
        <taxon>Pseudomonadati</taxon>
        <taxon>Bacteroidota</taxon>
        <taxon>Bacteroidia</taxon>
        <taxon>Bacteroidales</taxon>
        <taxon>Bacteroidaceae</taxon>
        <taxon>Bacteroides</taxon>
    </lineage>
</organism>
<evidence type="ECO:0000313" key="8">
    <source>
        <dbReference type="EMBL" id="BEG98037.1"/>
    </source>
</evidence>
<dbReference type="CDD" id="cd06563">
    <property type="entry name" value="GH20_chitobiase-like"/>
    <property type="match status" value="1"/>
</dbReference>
<evidence type="ECO:0000256" key="4">
    <source>
        <dbReference type="ARBA" id="ARBA00022801"/>
    </source>
</evidence>
<comment type="similarity">
    <text evidence="2">Belongs to the glycosyl hydrolase 20 family.</text>
</comment>
<dbReference type="EC" id="3.2.1.52" evidence="3"/>
<evidence type="ECO:0000259" key="6">
    <source>
        <dbReference type="Pfam" id="PF00728"/>
    </source>
</evidence>
<feature type="domain" description="Glycoside hydrolase family 20 catalytic" evidence="6">
    <location>
        <begin position="131"/>
        <end position="463"/>
    </location>
</feature>
<dbReference type="InterPro" id="IPR029018">
    <property type="entry name" value="Hex-like_dom2"/>
</dbReference>
<protein>
    <recommendedName>
        <fullName evidence="3">beta-N-acetylhexosaminidase</fullName>
        <ecNumber evidence="3">3.2.1.52</ecNumber>
    </recommendedName>
</protein>
<evidence type="ECO:0000256" key="2">
    <source>
        <dbReference type="ARBA" id="ARBA00006285"/>
    </source>
</evidence>
<dbReference type="PRINTS" id="PR00738">
    <property type="entry name" value="GLHYDRLASE20"/>
</dbReference>
<evidence type="ECO:0000256" key="1">
    <source>
        <dbReference type="ARBA" id="ARBA00001231"/>
    </source>
</evidence>
<dbReference type="Pfam" id="PF00728">
    <property type="entry name" value="Glyco_hydro_20"/>
    <property type="match status" value="1"/>
</dbReference>
<comment type="catalytic activity">
    <reaction evidence="1">
        <text>Hydrolysis of terminal non-reducing N-acetyl-D-hexosamine residues in N-acetyl-beta-D-hexosaminides.</text>
        <dbReference type="EC" id="3.2.1.52"/>
    </reaction>
</comment>
<dbReference type="Proteomes" id="UP001496674">
    <property type="component" value="Chromosome"/>
</dbReference>
<keyword evidence="5" id="KW-0326">Glycosidase</keyword>
<dbReference type="PIRSF" id="PIRSF001093">
    <property type="entry name" value="B-hxosamndse_ab_euk"/>
    <property type="match status" value="1"/>
</dbReference>